<comment type="caution">
    <text evidence="1">The sequence shown here is derived from an EMBL/GenBank/DDBJ whole genome shotgun (WGS) entry which is preliminary data.</text>
</comment>
<dbReference type="Proteomes" id="UP000649326">
    <property type="component" value="Unassembled WGS sequence"/>
</dbReference>
<dbReference type="AlphaFoldDB" id="A0A833E0X9"/>
<name>A0A833E0X9_9EURY</name>
<sequence>MGVYIFTPEDLLRYGNITKEQLETIKNALLRKSDILVVGASRTGKTKLIEAMIYLIPDDWKIAVVTAYNEFKPFKENIEVINTEFNKKSVRARTNEVIEEIKKLNPDYVIIDTLHTINVPLILKELIDDYAFIISSLILSRDIVSEVKHWLKIDDETLKRFELIIELYRDIRTGIRKVNAIYKVVEEEGKIKLEKVC</sequence>
<reference evidence="1" key="1">
    <citation type="journal article" date="2020" name="ISME J.">
        <title>Gammaproteobacteria mediating utilization of methyl-, sulfur- and petroleum organic compounds in deep ocean hydrothermal plumes.</title>
        <authorList>
            <person name="Zhou Z."/>
            <person name="Liu Y."/>
            <person name="Pan J."/>
            <person name="Cron B.R."/>
            <person name="Toner B.M."/>
            <person name="Anantharaman K."/>
            <person name="Breier J.A."/>
            <person name="Dick G.J."/>
            <person name="Li M."/>
        </authorList>
    </citation>
    <scope>NUCLEOTIDE SEQUENCE</scope>
    <source>
        <strain evidence="1">SZUA-1451</strain>
    </source>
</reference>
<dbReference type="Gene3D" id="3.40.50.300">
    <property type="entry name" value="P-loop containing nucleotide triphosphate hydrolases"/>
    <property type="match status" value="1"/>
</dbReference>
<proteinExistence type="predicted"/>
<dbReference type="SUPFAM" id="SSF52540">
    <property type="entry name" value="P-loop containing nucleoside triphosphate hydrolases"/>
    <property type="match status" value="1"/>
</dbReference>
<dbReference type="InterPro" id="IPR027417">
    <property type="entry name" value="P-loop_NTPase"/>
</dbReference>
<protein>
    <submittedName>
        <fullName evidence="1">ATPase</fullName>
    </submittedName>
</protein>
<evidence type="ECO:0000313" key="1">
    <source>
        <dbReference type="EMBL" id="HIP75390.1"/>
    </source>
</evidence>
<accession>A0A833E0X9</accession>
<gene>
    <name evidence="1" type="ORF">EYH13_04550</name>
</gene>
<evidence type="ECO:0000313" key="2">
    <source>
        <dbReference type="Proteomes" id="UP000649326"/>
    </source>
</evidence>
<dbReference type="EMBL" id="DQUG01000182">
    <property type="protein sequence ID" value="HIP75390.1"/>
    <property type="molecule type" value="Genomic_DNA"/>
</dbReference>
<organism evidence="1 2">
    <name type="scientific">Thermococcus paralvinellae</name>
    <dbReference type="NCBI Taxonomy" id="582419"/>
    <lineage>
        <taxon>Archaea</taxon>
        <taxon>Methanobacteriati</taxon>
        <taxon>Methanobacteriota</taxon>
        <taxon>Thermococci</taxon>
        <taxon>Thermococcales</taxon>
        <taxon>Thermococcaceae</taxon>
        <taxon>Thermococcus</taxon>
    </lineage>
</organism>